<comment type="caution">
    <text evidence="1">The sequence shown here is derived from an EMBL/GenBank/DDBJ whole genome shotgun (WGS) entry which is preliminary data.</text>
</comment>
<accession>A0A4R2PL68</accession>
<dbReference type="CDD" id="cd08054">
    <property type="entry name" value="gp6"/>
    <property type="match status" value="1"/>
</dbReference>
<sequence>MRASLKRIDAPAAPAVATQAVAAHLRLEDADAIAGLEPLIAQATEALERHLRRALIEQRFRLRLGQWPLGAVRLPRPPLIAVDAVTVTDAQGTEQPVDPALYHVDTDAEPGLLTPVRASALPAPQGPAGAVTLTFTAGYGAGWNQVPDDLRGAIVMTVAHWYDRRDGDTALPPGARALVAGYRMIGL</sequence>
<evidence type="ECO:0000313" key="1">
    <source>
        <dbReference type="EMBL" id="TCP36349.1"/>
    </source>
</evidence>
<dbReference type="Gene3D" id="1.10.3230.30">
    <property type="entry name" value="Phage gp6-like head-tail connector protein"/>
    <property type="match status" value="1"/>
</dbReference>
<organism evidence="1 2">
    <name type="scientific">Rhodothalassium salexigens DSM 2132</name>
    <dbReference type="NCBI Taxonomy" id="1188247"/>
    <lineage>
        <taxon>Bacteria</taxon>
        <taxon>Pseudomonadati</taxon>
        <taxon>Pseudomonadota</taxon>
        <taxon>Alphaproteobacteria</taxon>
        <taxon>Rhodothalassiales</taxon>
        <taxon>Rhodothalassiaceae</taxon>
        <taxon>Rhodothalassium</taxon>
    </lineage>
</organism>
<keyword evidence="2" id="KW-1185">Reference proteome</keyword>
<reference evidence="1 2" key="1">
    <citation type="submission" date="2019-03" db="EMBL/GenBank/DDBJ databases">
        <title>Genomic Encyclopedia of Type Strains, Phase IV (KMG-IV): sequencing the most valuable type-strain genomes for metagenomic binning, comparative biology and taxonomic classification.</title>
        <authorList>
            <person name="Goeker M."/>
        </authorList>
    </citation>
    <scope>NUCLEOTIDE SEQUENCE [LARGE SCALE GENOMIC DNA]</scope>
    <source>
        <strain evidence="1 2">DSM 2132</strain>
    </source>
</reference>
<evidence type="ECO:0000313" key="2">
    <source>
        <dbReference type="Proteomes" id="UP000295399"/>
    </source>
</evidence>
<protein>
    <submittedName>
        <fullName evidence="1">Putative phiE125 gp8 family phage protein</fullName>
    </submittedName>
</protein>
<proteinExistence type="predicted"/>
<dbReference type="NCBIfam" id="TIGR02215">
    <property type="entry name" value="phage_chp_gp8"/>
    <property type="match status" value="1"/>
</dbReference>
<dbReference type="OrthoDB" id="8452228at2"/>
<dbReference type="AlphaFoldDB" id="A0A4R2PL68"/>
<gene>
    <name evidence="1" type="ORF">EV659_103239</name>
</gene>
<dbReference type="Proteomes" id="UP000295399">
    <property type="component" value="Unassembled WGS sequence"/>
</dbReference>
<dbReference type="EMBL" id="SLXO01000003">
    <property type="protein sequence ID" value="TCP36349.1"/>
    <property type="molecule type" value="Genomic_DNA"/>
</dbReference>
<name>A0A4R2PL68_RHOSA</name>
<dbReference type="InterPro" id="IPR011738">
    <property type="entry name" value="Phage_CHP"/>
</dbReference>
<dbReference type="InParanoid" id="A0A4R2PL68"/>
<dbReference type="RefSeq" id="WP_132707896.1">
    <property type="nucleotide sequence ID" value="NZ_JACIGF010000003.1"/>
</dbReference>